<comment type="similarity">
    <text evidence="1">Belongs to the cycloisomerase 2 family.</text>
</comment>
<dbReference type="PANTHER" id="PTHR30344:SF1">
    <property type="entry name" value="6-PHOSPHOGLUCONOLACTONASE"/>
    <property type="match status" value="1"/>
</dbReference>
<protein>
    <submittedName>
        <fullName evidence="2">6-phosphogluconolactonase (Cycloisomerase 2 family)</fullName>
    </submittedName>
</protein>
<dbReference type="EMBL" id="RKHL01000001">
    <property type="protein sequence ID" value="ROR80624.1"/>
    <property type="molecule type" value="Genomic_DNA"/>
</dbReference>
<evidence type="ECO:0000256" key="1">
    <source>
        <dbReference type="ARBA" id="ARBA00005564"/>
    </source>
</evidence>
<dbReference type="InterPro" id="IPR011048">
    <property type="entry name" value="Haem_d1_sf"/>
</dbReference>
<proteinExistence type="inferred from homology"/>
<dbReference type="InterPro" id="IPR019405">
    <property type="entry name" value="Lactonase_7-beta_prop"/>
</dbReference>
<dbReference type="PANTHER" id="PTHR30344">
    <property type="entry name" value="6-PHOSPHOGLUCONOLACTONASE-RELATED"/>
    <property type="match status" value="1"/>
</dbReference>
<keyword evidence="2" id="KW-0413">Isomerase</keyword>
<evidence type="ECO:0000313" key="3">
    <source>
        <dbReference type="Proteomes" id="UP000266915"/>
    </source>
</evidence>
<reference evidence="2 3" key="1">
    <citation type="submission" date="2018-11" db="EMBL/GenBank/DDBJ databases">
        <title>Sequencing the genomes of 1000 actinobacteria strains.</title>
        <authorList>
            <person name="Klenk H.-P."/>
        </authorList>
    </citation>
    <scope>NUCLEOTIDE SEQUENCE [LARGE SCALE GENOMIC DNA]</scope>
    <source>
        <strain evidence="2 3">DSM 14012</strain>
    </source>
</reference>
<dbReference type="GO" id="GO:0017057">
    <property type="term" value="F:6-phosphogluconolactonase activity"/>
    <property type="evidence" value="ECO:0007669"/>
    <property type="project" value="TreeGrafter"/>
</dbReference>
<dbReference type="GO" id="GO:0016853">
    <property type="term" value="F:isomerase activity"/>
    <property type="evidence" value="ECO:0007669"/>
    <property type="project" value="UniProtKB-KW"/>
</dbReference>
<evidence type="ECO:0000313" key="2">
    <source>
        <dbReference type="EMBL" id="ROR80624.1"/>
    </source>
</evidence>
<dbReference type="SUPFAM" id="SSF51004">
    <property type="entry name" value="C-terminal (heme d1) domain of cytochrome cd1-nitrite reductase"/>
    <property type="match status" value="1"/>
</dbReference>
<name>A0A3N2BZZ2_9MICO</name>
<accession>A0A3N2BZZ2</accession>
<comment type="caution">
    <text evidence="2">The sequence shown here is derived from an EMBL/GenBank/DDBJ whole genome shotgun (WGS) entry which is preliminary data.</text>
</comment>
<dbReference type="InterPro" id="IPR050282">
    <property type="entry name" value="Cycloisomerase_2"/>
</dbReference>
<dbReference type="Proteomes" id="UP000266915">
    <property type="component" value="Unassembled WGS sequence"/>
</dbReference>
<organism evidence="2 3">
    <name type="scientific">Plantibacter flavus</name>
    <dbReference type="NCBI Taxonomy" id="150123"/>
    <lineage>
        <taxon>Bacteria</taxon>
        <taxon>Bacillati</taxon>
        <taxon>Actinomycetota</taxon>
        <taxon>Actinomycetes</taxon>
        <taxon>Micrococcales</taxon>
        <taxon>Microbacteriaceae</taxon>
        <taxon>Plantibacter</taxon>
    </lineage>
</organism>
<sequence length="373" mass="38742">MGVSDDNPYLLLGSYTSEADGTGAGISLLRQDEAGTLRLVQSSEAQSPSFLTLHPTLPIVYAASESTGAVEAFKRSGEFGLAPFGKPIEAGDSVCHVATVPGADVLIASCYGDGRVVTVPLAENAAFAGEPKLGETSVDPWASPTALAAESADAGEDALTLLALEAAVGEALPSRPSRAHASALLPDGRIATTDLGHDTVRIWQLRGSRLVLDHTVVFPRGTGPRHLVVHPSGHLHVITEYSVEVFTLGVDGTDGHWHMLAATVATSEGVSEGDTGAEISLAASREQLHVGVRGSDRIATLRVTGDGSRVEAVADVECGGTMPRHHRESGRFLHVANQLSNSIASFRLDERTGVPTTLLGTLDAGSPTCLILA</sequence>
<gene>
    <name evidence="2" type="ORF">EDD42_0666</name>
</gene>
<dbReference type="Pfam" id="PF10282">
    <property type="entry name" value="Lactonase"/>
    <property type="match status" value="1"/>
</dbReference>
<keyword evidence="3" id="KW-1185">Reference proteome</keyword>
<dbReference type="InterPro" id="IPR015943">
    <property type="entry name" value="WD40/YVTN_repeat-like_dom_sf"/>
</dbReference>
<dbReference type="AlphaFoldDB" id="A0A3N2BZZ2"/>
<dbReference type="Gene3D" id="2.130.10.10">
    <property type="entry name" value="YVTN repeat-like/Quinoprotein amine dehydrogenase"/>
    <property type="match status" value="1"/>
</dbReference>